<keyword evidence="8" id="KW-1185">Reference proteome</keyword>
<dbReference type="GO" id="GO:0005886">
    <property type="term" value="C:plasma membrane"/>
    <property type="evidence" value="ECO:0007669"/>
    <property type="project" value="UniProtKB-SubCell"/>
</dbReference>
<reference evidence="7 8" key="1">
    <citation type="submission" date="2013-11" db="EMBL/GenBank/DDBJ databases">
        <title>Metagenomic analysis of a methanogenic consortium involved in long chain n-alkane degradation.</title>
        <authorList>
            <person name="Davidova I.A."/>
            <person name="Callaghan A.V."/>
            <person name="Wawrik B."/>
            <person name="Pruitt S."/>
            <person name="Marks C."/>
            <person name="Duncan K.E."/>
            <person name="Suflita J.M."/>
        </authorList>
    </citation>
    <scope>NUCLEOTIDE SEQUENCE [LARGE SCALE GENOMIC DNA]</scope>
    <source>
        <strain evidence="7 8">SPR</strain>
    </source>
</reference>
<evidence type="ECO:0000313" key="7">
    <source>
        <dbReference type="EMBL" id="KIX13781.1"/>
    </source>
</evidence>
<feature type="transmembrane region" description="Helical" evidence="6">
    <location>
        <begin position="248"/>
        <end position="266"/>
    </location>
</feature>
<evidence type="ECO:0000313" key="8">
    <source>
        <dbReference type="Proteomes" id="UP000032233"/>
    </source>
</evidence>
<keyword evidence="4 6" id="KW-1133">Transmembrane helix</keyword>
<feature type="transmembrane region" description="Helical" evidence="6">
    <location>
        <begin position="217"/>
        <end position="236"/>
    </location>
</feature>
<dbReference type="PANTHER" id="PTHR32196:SF72">
    <property type="entry name" value="RIBOSE IMPORT PERMEASE PROTEIN RBSC"/>
    <property type="match status" value="1"/>
</dbReference>
<evidence type="ECO:0000256" key="2">
    <source>
        <dbReference type="ARBA" id="ARBA00022475"/>
    </source>
</evidence>
<dbReference type="STRING" id="1429043.X474_12885"/>
<evidence type="ECO:0000256" key="4">
    <source>
        <dbReference type="ARBA" id="ARBA00022989"/>
    </source>
</evidence>
<sequence length="323" mass="34698">MKQKSVFKTLHNHTWIWICAGSLLMWILTGIISRNLNFTSLQTNTFSAAFLILLALGQMFVVTTGKGAIDLSIPGVVTLAAYLNMIFINGRSEMLLPGVIIIILAGIMIGLVNSTCVVILKMPPIIATLAVNYILCSLALFLNTNMGLERLTQADFLLTIARGKLFGIYIMIYIVIITTAIAWFVLNKTTFGKSLIAIGQNEEAAHYAGTRVNKVLVLSYVLSSVLGSLAGLLISVRVSGAFLGMGDAYLLETIAGVVLGGTLMSGGKPNTIGTFFGCLFLTLLVTAMRVADLSSGMQNVLKGLLIIFVIIIGTPSRKKTEQL</sequence>
<dbReference type="EMBL" id="AZAC01000014">
    <property type="protein sequence ID" value="KIX13781.1"/>
    <property type="molecule type" value="Genomic_DNA"/>
</dbReference>
<accession>A0A0D2JDK4</accession>
<dbReference type="AlphaFoldDB" id="A0A0D2JDK4"/>
<dbReference type="OrthoDB" id="5422926at2"/>
<gene>
    <name evidence="7" type="ORF">X474_12885</name>
</gene>
<dbReference type="RefSeq" id="WP_044348945.1">
    <property type="nucleotide sequence ID" value="NZ_AZAC01000014.1"/>
</dbReference>
<dbReference type="GO" id="GO:0022857">
    <property type="term" value="F:transmembrane transporter activity"/>
    <property type="evidence" value="ECO:0007669"/>
    <property type="project" value="InterPro"/>
</dbReference>
<feature type="transmembrane region" description="Helical" evidence="6">
    <location>
        <begin position="126"/>
        <end position="144"/>
    </location>
</feature>
<feature type="transmembrane region" description="Helical" evidence="6">
    <location>
        <begin position="165"/>
        <end position="186"/>
    </location>
</feature>
<organism evidence="7 8">
    <name type="scientific">Dethiosulfatarculus sandiegensis</name>
    <dbReference type="NCBI Taxonomy" id="1429043"/>
    <lineage>
        <taxon>Bacteria</taxon>
        <taxon>Pseudomonadati</taxon>
        <taxon>Thermodesulfobacteriota</taxon>
        <taxon>Desulfarculia</taxon>
        <taxon>Desulfarculales</taxon>
        <taxon>Desulfarculaceae</taxon>
        <taxon>Dethiosulfatarculus</taxon>
    </lineage>
</organism>
<evidence type="ECO:0000256" key="3">
    <source>
        <dbReference type="ARBA" id="ARBA00022692"/>
    </source>
</evidence>
<protein>
    <submittedName>
        <fullName evidence="7">Branched-chain amino acid ABC transporter permease</fullName>
    </submittedName>
</protein>
<proteinExistence type="predicted"/>
<evidence type="ECO:0000256" key="1">
    <source>
        <dbReference type="ARBA" id="ARBA00004651"/>
    </source>
</evidence>
<evidence type="ECO:0000256" key="5">
    <source>
        <dbReference type="ARBA" id="ARBA00023136"/>
    </source>
</evidence>
<evidence type="ECO:0000256" key="6">
    <source>
        <dbReference type="SAM" id="Phobius"/>
    </source>
</evidence>
<dbReference type="CDD" id="cd06579">
    <property type="entry name" value="TM_PBP1_transp_AraH_like"/>
    <property type="match status" value="1"/>
</dbReference>
<comment type="subcellular location">
    <subcellularLocation>
        <location evidence="1">Cell membrane</location>
        <topology evidence="1">Multi-pass membrane protein</topology>
    </subcellularLocation>
</comment>
<feature type="transmembrane region" description="Helical" evidence="6">
    <location>
        <begin position="71"/>
        <end position="88"/>
    </location>
</feature>
<dbReference type="Proteomes" id="UP000032233">
    <property type="component" value="Unassembled WGS sequence"/>
</dbReference>
<dbReference type="InterPro" id="IPR001851">
    <property type="entry name" value="ABC_transp_permease"/>
</dbReference>
<dbReference type="PANTHER" id="PTHR32196">
    <property type="entry name" value="ABC TRANSPORTER PERMEASE PROTEIN YPHD-RELATED-RELATED"/>
    <property type="match status" value="1"/>
</dbReference>
<feature type="transmembrane region" description="Helical" evidence="6">
    <location>
        <begin position="45"/>
        <end position="65"/>
    </location>
</feature>
<keyword evidence="3 6" id="KW-0812">Transmembrane</keyword>
<keyword evidence="2" id="KW-1003">Cell membrane</keyword>
<feature type="transmembrane region" description="Helical" evidence="6">
    <location>
        <begin position="95"/>
        <end position="120"/>
    </location>
</feature>
<dbReference type="Pfam" id="PF02653">
    <property type="entry name" value="BPD_transp_2"/>
    <property type="match status" value="1"/>
</dbReference>
<feature type="transmembrane region" description="Helical" evidence="6">
    <location>
        <begin position="15"/>
        <end position="33"/>
    </location>
</feature>
<name>A0A0D2JDK4_9BACT</name>
<feature type="transmembrane region" description="Helical" evidence="6">
    <location>
        <begin position="300"/>
        <end position="317"/>
    </location>
</feature>
<keyword evidence="5 6" id="KW-0472">Membrane</keyword>
<dbReference type="InParanoid" id="A0A0D2JDK4"/>
<feature type="transmembrane region" description="Helical" evidence="6">
    <location>
        <begin position="272"/>
        <end position="291"/>
    </location>
</feature>
<comment type="caution">
    <text evidence="7">The sequence shown here is derived from an EMBL/GenBank/DDBJ whole genome shotgun (WGS) entry which is preliminary data.</text>
</comment>